<feature type="compositionally biased region" description="Basic residues" evidence="1">
    <location>
        <begin position="447"/>
        <end position="465"/>
    </location>
</feature>
<evidence type="ECO:0000313" key="2">
    <source>
        <dbReference type="EMBL" id="CAE0760622.1"/>
    </source>
</evidence>
<reference evidence="2" key="1">
    <citation type="submission" date="2021-01" db="EMBL/GenBank/DDBJ databases">
        <authorList>
            <person name="Corre E."/>
            <person name="Pelletier E."/>
            <person name="Niang G."/>
            <person name="Scheremetjew M."/>
            <person name="Finn R."/>
            <person name="Kale V."/>
            <person name="Holt S."/>
            <person name="Cochrane G."/>
            <person name="Meng A."/>
            <person name="Brown T."/>
            <person name="Cohen L."/>
        </authorList>
    </citation>
    <scope>NUCLEOTIDE SEQUENCE</scope>
    <source>
        <strain evidence="2">CCMP645</strain>
    </source>
</reference>
<protein>
    <submittedName>
        <fullName evidence="2">Uncharacterized protein</fullName>
    </submittedName>
</protein>
<organism evidence="2">
    <name type="scientific">Chrysotila carterae</name>
    <name type="common">Marine alga</name>
    <name type="synonym">Syracosphaera carterae</name>
    <dbReference type="NCBI Taxonomy" id="13221"/>
    <lineage>
        <taxon>Eukaryota</taxon>
        <taxon>Haptista</taxon>
        <taxon>Haptophyta</taxon>
        <taxon>Prymnesiophyceae</taxon>
        <taxon>Isochrysidales</taxon>
        <taxon>Isochrysidaceae</taxon>
        <taxon>Chrysotila</taxon>
    </lineage>
</organism>
<gene>
    <name evidence="2" type="ORF">PCAR00345_LOCUS13234</name>
</gene>
<dbReference type="AlphaFoldDB" id="A0A7S4BBI1"/>
<accession>A0A7S4BBI1</accession>
<name>A0A7S4BBI1_CHRCT</name>
<dbReference type="EMBL" id="HBIZ01020974">
    <property type="protein sequence ID" value="CAE0760622.1"/>
    <property type="molecule type" value="Transcribed_RNA"/>
</dbReference>
<evidence type="ECO:0000256" key="1">
    <source>
        <dbReference type="SAM" id="MobiDB-lite"/>
    </source>
</evidence>
<sequence>MSTAALAALEAAKVAATAATAAAAAAFSASAAAAAASLAAAETAAAAAMDADCLAPFSNTAARGSTAISRANHGSGFAQTAASGPTTAAPLVASTAYAAAQAATAAAAAASAAASMAREAAVAAKSLCSAASLAASAAAAGPGSASWSEIALALAMGTHSRLGAESALRRLDSDALRSLMAHVTLHVPRDAPTLSTALRRAGPWQRVLIARGEHALCDAAPSARPLLLLGEPGAVLRGTLVLGSAGGEVRGLRCDDAGDCCVRVLGGKWRFSNCRLRCSHASALHVSCDAQVELVECTLGGESAHEMGSHVVHLSAYGSVQVAGLAKRACFALVAKQKAVVAARRSDLSQCARALRSARRNRQNQRGRRAQSRICATRMSYARVTHWANGAAVWRRLRGGPAHRRARTRIARGLHHQRRGSRLHVWRRPRPSVGASHVLGARTPSVGRRRPAARRRSARHARRMR</sequence>
<proteinExistence type="predicted"/>
<feature type="region of interest" description="Disordered" evidence="1">
    <location>
        <begin position="427"/>
        <end position="465"/>
    </location>
</feature>